<feature type="compositionally biased region" description="Basic residues" evidence="1">
    <location>
        <begin position="42"/>
        <end position="57"/>
    </location>
</feature>
<dbReference type="Proteomes" id="UP000256269">
    <property type="component" value="Unassembled WGS sequence"/>
</dbReference>
<accession>A0A3E0I9B2</accession>
<proteinExistence type="predicted"/>
<feature type="compositionally biased region" description="Basic residues" evidence="1">
    <location>
        <begin position="260"/>
        <end position="269"/>
    </location>
</feature>
<sequence>MIPDVPEAVHRHSACQHPCSPAVSTATHRENRNRPHTLGTSVRHRPHARPPPRRKTSKNALTSANVHAGTRAVVPCCPDSPGPDTRPAERRWKRSEATDTSPSTTCAAGSRGVDAPAERCGATCETCGVWRGPSQDNLRTTLAAAPCLTPDFIALMAPSARPHPTPPAIGELTMPLTCDPNAWPEAQWLLGWLHSLRERATTGSSLVRTSPPGTATPRKTTTSPSSPAAPAIPRHRRHQRARRLDHRQPFGADQALAARRPGHRRHPTRPTHGGPAARNQAWIDKGPSARTGALVNAARSRSMSIWPRVRPA</sequence>
<dbReference type="AlphaFoldDB" id="A0A3E0I9B2"/>
<gene>
    <name evidence="2" type="ORF">BCF44_101236</name>
</gene>
<feature type="compositionally biased region" description="Low complexity" evidence="1">
    <location>
        <begin position="211"/>
        <end position="232"/>
    </location>
</feature>
<feature type="region of interest" description="Disordered" evidence="1">
    <location>
        <begin position="1"/>
        <end position="112"/>
    </location>
</feature>
<evidence type="ECO:0000256" key="1">
    <source>
        <dbReference type="SAM" id="MobiDB-lite"/>
    </source>
</evidence>
<evidence type="ECO:0000313" key="2">
    <source>
        <dbReference type="EMBL" id="REH55219.1"/>
    </source>
</evidence>
<keyword evidence="3" id="KW-1185">Reference proteome</keyword>
<dbReference type="EMBL" id="QUNO01000001">
    <property type="protein sequence ID" value="REH55219.1"/>
    <property type="molecule type" value="Genomic_DNA"/>
</dbReference>
<evidence type="ECO:0000313" key="3">
    <source>
        <dbReference type="Proteomes" id="UP000256269"/>
    </source>
</evidence>
<feature type="compositionally biased region" description="Basic residues" evidence="1">
    <location>
        <begin position="233"/>
        <end position="245"/>
    </location>
</feature>
<feature type="compositionally biased region" description="Basic and acidic residues" evidence="1">
    <location>
        <begin position="86"/>
        <end position="97"/>
    </location>
</feature>
<organism evidence="2 3">
    <name type="scientific">Kutzneria buriramensis</name>
    <dbReference type="NCBI Taxonomy" id="1045776"/>
    <lineage>
        <taxon>Bacteria</taxon>
        <taxon>Bacillati</taxon>
        <taxon>Actinomycetota</taxon>
        <taxon>Actinomycetes</taxon>
        <taxon>Pseudonocardiales</taxon>
        <taxon>Pseudonocardiaceae</taxon>
        <taxon>Kutzneria</taxon>
    </lineage>
</organism>
<protein>
    <submittedName>
        <fullName evidence="2">Uncharacterized protein</fullName>
    </submittedName>
</protein>
<name>A0A3E0I9B2_9PSEU</name>
<feature type="compositionally biased region" description="Polar residues" evidence="1">
    <location>
        <begin position="98"/>
        <end position="107"/>
    </location>
</feature>
<reference evidence="2 3" key="1">
    <citation type="submission" date="2018-08" db="EMBL/GenBank/DDBJ databases">
        <title>Genomic Encyclopedia of Archaeal and Bacterial Type Strains, Phase II (KMG-II): from individual species to whole genera.</title>
        <authorList>
            <person name="Goeker M."/>
        </authorList>
    </citation>
    <scope>NUCLEOTIDE SEQUENCE [LARGE SCALE GENOMIC DNA]</scope>
    <source>
        <strain evidence="2 3">DSM 45791</strain>
    </source>
</reference>
<feature type="region of interest" description="Disordered" evidence="1">
    <location>
        <begin position="202"/>
        <end position="312"/>
    </location>
</feature>
<comment type="caution">
    <text evidence="2">The sequence shown here is derived from an EMBL/GenBank/DDBJ whole genome shotgun (WGS) entry which is preliminary data.</text>
</comment>